<evidence type="ECO:0000313" key="2">
    <source>
        <dbReference type="EMBL" id="PCJ42697.1"/>
    </source>
</evidence>
<protein>
    <recommendedName>
        <fullName evidence="4">PepSY domain-containing protein</fullName>
    </recommendedName>
</protein>
<keyword evidence="1" id="KW-0812">Transmembrane</keyword>
<dbReference type="EMBL" id="NVWI01000002">
    <property type="protein sequence ID" value="PCJ42697.1"/>
    <property type="molecule type" value="Genomic_DNA"/>
</dbReference>
<evidence type="ECO:0008006" key="4">
    <source>
        <dbReference type="Google" id="ProtNLM"/>
    </source>
</evidence>
<feature type="transmembrane region" description="Helical" evidence="1">
    <location>
        <begin position="29"/>
        <end position="53"/>
    </location>
</feature>
<dbReference type="Proteomes" id="UP000228987">
    <property type="component" value="Unassembled WGS sequence"/>
</dbReference>
<keyword evidence="1" id="KW-1133">Transmembrane helix</keyword>
<feature type="transmembrane region" description="Helical" evidence="1">
    <location>
        <begin position="286"/>
        <end position="307"/>
    </location>
</feature>
<comment type="caution">
    <text evidence="2">The sequence shown here is derived from an EMBL/GenBank/DDBJ whole genome shotgun (WGS) entry which is preliminary data.</text>
</comment>
<feature type="transmembrane region" description="Helical" evidence="1">
    <location>
        <begin position="201"/>
        <end position="226"/>
    </location>
</feature>
<proteinExistence type="predicted"/>
<organism evidence="2 3">
    <name type="scientific">SAR86 cluster bacterium</name>
    <dbReference type="NCBI Taxonomy" id="2030880"/>
    <lineage>
        <taxon>Bacteria</taxon>
        <taxon>Pseudomonadati</taxon>
        <taxon>Pseudomonadota</taxon>
        <taxon>Gammaproteobacteria</taxon>
        <taxon>SAR86 cluster</taxon>
    </lineage>
</organism>
<dbReference type="AlphaFoldDB" id="A0A2A5CFP3"/>
<feature type="transmembrane region" description="Helical" evidence="1">
    <location>
        <begin position="159"/>
        <end position="180"/>
    </location>
</feature>
<accession>A0A2A5CFP3</accession>
<dbReference type="InterPro" id="IPR005625">
    <property type="entry name" value="PepSY-ass_TM"/>
</dbReference>
<sequence>MTHSNSSKTQQSWLRHPQRLRFRKFLFQIHLWSGISLGLYIFFISITGSVLVYRNELYVLATPIPVISTSADSALNDEQLIEIVSLANPGYEVARMNRSGNPDRAVEIWLEREGSTRKRFFDPYNGKDVGSAARTGQMLVITLIDLHESFLVGPTGRKINGLGAIAVILIVLTGLVLWWPGIKRWRRSLKFQRGIGWKRQIWDIHSMLGIWSCLFILVFAFSGIYLCFPDFFHDLGDRLQPMTSENAGSRFVDKALYWLAFLHFGRINGIGLVCSGPGICDQSIKAIWALFGLAPAIMFATGSTMWWNRVLRRWLRRTPLK</sequence>
<dbReference type="Pfam" id="PF03929">
    <property type="entry name" value="PepSY_TM"/>
    <property type="match status" value="2"/>
</dbReference>
<evidence type="ECO:0000313" key="3">
    <source>
        <dbReference type="Proteomes" id="UP000228987"/>
    </source>
</evidence>
<keyword evidence="1" id="KW-0472">Membrane</keyword>
<evidence type="ECO:0000256" key="1">
    <source>
        <dbReference type="SAM" id="Phobius"/>
    </source>
</evidence>
<reference evidence="3" key="1">
    <citation type="submission" date="2017-08" db="EMBL/GenBank/DDBJ databases">
        <title>A dynamic microbial community with high functional redundancy inhabits the cold, oxic subseafloor aquifer.</title>
        <authorList>
            <person name="Tully B.J."/>
            <person name="Wheat C.G."/>
            <person name="Glazer B.T."/>
            <person name="Huber J.A."/>
        </authorList>
    </citation>
    <scope>NUCLEOTIDE SEQUENCE [LARGE SCALE GENOMIC DNA]</scope>
</reference>
<dbReference type="PANTHER" id="PTHR34219">
    <property type="entry name" value="IRON-REGULATED INNER MEMBRANE PROTEIN-RELATED"/>
    <property type="match status" value="1"/>
</dbReference>
<name>A0A2A5CFP3_9GAMM</name>
<gene>
    <name evidence="2" type="ORF">COA71_04115</name>
</gene>